<reference evidence="1" key="1">
    <citation type="submission" date="2021-06" db="EMBL/GenBank/DDBJ databases">
        <authorList>
            <person name="Kallberg Y."/>
            <person name="Tangrot J."/>
            <person name="Rosling A."/>
        </authorList>
    </citation>
    <scope>NUCLEOTIDE SEQUENCE</scope>
    <source>
        <strain evidence="1">MA461A</strain>
    </source>
</reference>
<proteinExistence type="predicted"/>
<gene>
    <name evidence="1" type="ORF">RPERSI_LOCUS19915</name>
</gene>
<evidence type="ECO:0000313" key="2">
    <source>
        <dbReference type="Proteomes" id="UP000789920"/>
    </source>
</evidence>
<feature type="non-terminal residue" evidence="1">
    <location>
        <position position="1"/>
    </location>
</feature>
<organism evidence="1 2">
    <name type="scientific">Racocetra persica</name>
    <dbReference type="NCBI Taxonomy" id="160502"/>
    <lineage>
        <taxon>Eukaryota</taxon>
        <taxon>Fungi</taxon>
        <taxon>Fungi incertae sedis</taxon>
        <taxon>Mucoromycota</taxon>
        <taxon>Glomeromycotina</taxon>
        <taxon>Glomeromycetes</taxon>
        <taxon>Diversisporales</taxon>
        <taxon>Gigasporaceae</taxon>
        <taxon>Racocetra</taxon>
    </lineage>
</organism>
<accession>A0ACA9RIU4</accession>
<evidence type="ECO:0000313" key="1">
    <source>
        <dbReference type="EMBL" id="CAG8795208.1"/>
    </source>
</evidence>
<dbReference type="Proteomes" id="UP000789920">
    <property type="component" value="Unassembled WGS sequence"/>
</dbReference>
<sequence>SNYLINHNFKKLLAKSLNEIRLVANIIACNLGDFGIDIIVTLNKQIFLIQCKNIVKSLALQDLQKIESAFKRFSEKIGIIIYNNEKLQKLLTKQAKIW</sequence>
<comment type="caution">
    <text evidence="1">The sequence shown here is derived from an EMBL/GenBank/DDBJ whole genome shotgun (WGS) entry which is preliminary data.</text>
</comment>
<protein>
    <submittedName>
        <fullName evidence="1">11961_t:CDS:1</fullName>
    </submittedName>
</protein>
<dbReference type="EMBL" id="CAJVQC010055300">
    <property type="protein sequence ID" value="CAG8795208.1"/>
    <property type="molecule type" value="Genomic_DNA"/>
</dbReference>
<keyword evidence="2" id="KW-1185">Reference proteome</keyword>
<name>A0ACA9RIU4_9GLOM</name>